<keyword evidence="1" id="KW-0812">Transmembrane</keyword>
<keyword evidence="1" id="KW-0472">Membrane</keyword>
<comment type="caution">
    <text evidence="2">The sequence shown here is derived from an EMBL/GenBank/DDBJ whole genome shotgun (WGS) entry which is preliminary data.</text>
</comment>
<evidence type="ECO:0000313" key="3">
    <source>
        <dbReference type="Proteomes" id="UP001165082"/>
    </source>
</evidence>
<gene>
    <name evidence="2" type="ORF">TrRE_jg9177</name>
</gene>
<organism evidence="2 3">
    <name type="scientific">Triparma retinervis</name>
    <dbReference type="NCBI Taxonomy" id="2557542"/>
    <lineage>
        <taxon>Eukaryota</taxon>
        <taxon>Sar</taxon>
        <taxon>Stramenopiles</taxon>
        <taxon>Ochrophyta</taxon>
        <taxon>Bolidophyceae</taxon>
        <taxon>Parmales</taxon>
        <taxon>Triparmaceae</taxon>
        <taxon>Triparma</taxon>
    </lineage>
</organism>
<reference evidence="2" key="1">
    <citation type="submission" date="2022-07" db="EMBL/GenBank/DDBJ databases">
        <title>Genome analysis of Parmales, a sister group of diatoms, reveals the evolutionary specialization of diatoms from phago-mixotrophs to photoautotrophs.</title>
        <authorList>
            <person name="Ban H."/>
            <person name="Sato S."/>
            <person name="Yoshikawa S."/>
            <person name="Kazumasa Y."/>
            <person name="Nakamura Y."/>
            <person name="Ichinomiya M."/>
            <person name="Saitoh K."/>
            <person name="Sato N."/>
            <person name="Blanc-Mathieu R."/>
            <person name="Endo H."/>
            <person name="Kuwata A."/>
            <person name="Ogata H."/>
        </authorList>
    </citation>
    <scope>NUCLEOTIDE SEQUENCE</scope>
</reference>
<name>A0A9W7C8A5_9STRA</name>
<feature type="transmembrane region" description="Helical" evidence="1">
    <location>
        <begin position="141"/>
        <end position="162"/>
    </location>
</feature>
<keyword evidence="3" id="KW-1185">Reference proteome</keyword>
<evidence type="ECO:0000313" key="2">
    <source>
        <dbReference type="EMBL" id="GMI04865.1"/>
    </source>
</evidence>
<dbReference type="Proteomes" id="UP001165082">
    <property type="component" value="Unassembled WGS sequence"/>
</dbReference>
<dbReference type="EMBL" id="BRXZ01000091">
    <property type="protein sequence ID" value="GMI04865.1"/>
    <property type="molecule type" value="Genomic_DNA"/>
</dbReference>
<keyword evidence="1" id="KW-1133">Transmembrane helix</keyword>
<accession>A0A9W7C8A5</accession>
<protein>
    <submittedName>
        <fullName evidence="2">Uncharacterized protein</fullName>
    </submittedName>
</protein>
<evidence type="ECO:0000256" key="1">
    <source>
        <dbReference type="SAM" id="Phobius"/>
    </source>
</evidence>
<feature type="transmembrane region" description="Helical" evidence="1">
    <location>
        <begin position="82"/>
        <end position="103"/>
    </location>
</feature>
<dbReference type="AlphaFoldDB" id="A0A9W7C8A5"/>
<sequence>MVFFVLAVSMIFSSTFFLLDESLTILTSCLWFLFHFNFNRFMAFFELAVSTISSSTTLFLFDESLKILTSCLWFLFHFNFNRFMAFFELAVSTIFSSTTLFLLDESLRILTSCLWFLFHFNFNRFMAFFELAKKSGERNFPWTYPIIQFYLLNSILTFYPSFSPLQGLIFTV</sequence>
<feature type="transmembrane region" description="Helical" evidence="1">
    <location>
        <begin position="41"/>
        <end position="61"/>
    </location>
</feature>
<feature type="transmembrane region" description="Helical" evidence="1">
    <location>
        <begin position="109"/>
        <end position="129"/>
    </location>
</feature>
<proteinExistence type="predicted"/>